<evidence type="ECO:0000313" key="5">
    <source>
        <dbReference type="Proteomes" id="UP000029879"/>
    </source>
</evidence>
<dbReference type="AlphaFoldDB" id="A0AB34P4Y6"/>
<organism evidence="4 5">
    <name type="scientific">Xanthomonas cannabis pv. phaseoli</name>
    <dbReference type="NCBI Taxonomy" id="1885902"/>
    <lineage>
        <taxon>Bacteria</taxon>
        <taxon>Pseudomonadati</taxon>
        <taxon>Pseudomonadota</taxon>
        <taxon>Gammaproteobacteria</taxon>
        <taxon>Lysobacterales</taxon>
        <taxon>Lysobacteraceae</taxon>
        <taxon>Xanthomonas</taxon>
    </lineage>
</organism>
<dbReference type="InterPro" id="IPR050287">
    <property type="entry name" value="MTA/SAH_deaminase"/>
</dbReference>
<dbReference type="GO" id="GO:0016810">
    <property type="term" value="F:hydrolase activity, acting on carbon-nitrogen (but not peptide) bonds"/>
    <property type="evidence" value="ECO:0007669"/>
    <property type="project" value="InterPro"/>
</dbReference>
<dbReference type="FunFam" id="3.20.20.140:FF:000220">
    <property type="entry name" value="Glr3518 protein"/>
    <property type="match status" value="1"/>
</dbReference>
<keyword evidence="2" id="KW-0378">Hydrolase</keyword>
<dbReference type="InterPro" id="IPR032466">
    <property type="entry name" value="Metal_Hydrolase"/>
</dbReference>
<protein>
    <submittedName>
        <fullName evidence="4">Amidohydrolase</fullName>
    </submittedName>
</protein>
<evidence type="ECO:0000313" key="4">
    <source>
        <dbReference type="EMBL" id="KGK56233.1"/>
    </source>
</evidence>
<dbReference type="PANTHER" id="PTHR43794">
    <property type="entry name" value="AMINOHYDROLASE SSNA-RELATED"/>
    <property type="match status" value="1"/>
</dbReference>
<dbReference type="SUPFAM" id="SSF51338">
    <property type="entry name" value="Composite domain of metallo-dependent hydrolases"/>
    <property type="match status" value="1"/>
</dbReference>
<feature type="domain" description="Amidohydrolase-related" evidence="3">
    <location>
        <begin position="162"/>
        <end position="341"/>
    </location>
</feature>
<name>A0AB34P4Y6_9XANT</name>
<dbReference type="RefSeq" id="WP_047697573.1">
    <property type="nucleotide sequence ID" value="NZ_KN265538.1"/>
</dbReference>
<gene>
    <name evidence="4" type="ORF">NC00_18905</name>
</gene>
<dbReference type="InterPro" id="IPR006680">
    <property type="entry name" value="Amidohydro-rel"/>
</dbReference>
<dbReference type="Gene3D" id="3.20.20.140">
    <property type="entry name" value="Metal-dependent hydrolases"/>
    <property type="match status" value="2"/>
</dbReference>
<dbReference type="Proteomes" id="UP000029879">
    <property type="component" value="Unassembled WGS sequence"/>
</dbReference>
<evidence type="ECO:0000256" key="2">
    <source>
        <dbReference type="ARBA" id="ARBA00022801"/>
    </source>
</evidence>
<dbReference type="InterPro" id="IPR011059">
    <property type="entry name" value="Metal-dep_hydrolase_composite"/>
</dbReference>
<evidence type="ECO:0000256" key="1">
    <source>
        <dbReference type="ARBA" id="ARBA00006745"/>
    </source>
</evidence>
<sequence>METPMSMADVCLQGARSITLAGPSRAALNLRAGRFGGTVGTATLRLDLSGHVLAPGLVNAHEHLQVNCVPPLPQRAPFPNSYAWIEAFQAHFQHPAVAAALRVPKAVRLRHGGLKNLLAGVTCVAQHDPWHATLDETDFPVGVLNEFGWSYALGWTGYGPPVQASFAATPSTHPWMIHLAEGTDAVARAELDDLDRLGCLAANTVLIHGVGLGEQAIERVIARGAAVVWCPSSNLALLGRTLDPWRLCMAGRLALGSDSRVSGARDLLEELRIAADSGLAPDLLLGLVTDRSARILRMPRRGRIAPGVAADLVIVRDRGGEPADSVIGCQRSELRAVIRDGKPRIADPDFAPWFAAAGVPAVPVVLDGRPKLLDAALADPAVLALEPGLHRVQPLAPASTRAMSAVSAMGVAS</sequence>
<dbReference type="SUPFAM" id="SSF51556">
    <property type="entry name" value="Metallo-dependent hydrolases"/>
    <property type="match status" value="1"/>
</dbReference>
<dbReference type="EMBL" id="JRQI01000095">
    <property type="protein sequence ID" value="KGK56233.1"/>
    <property type="molecule type" value="Genomic_DNA"/>
</dbReference>
<evidence type="ECO:0000259" key="3">
    <source>
        <dbReference type="Pfam" id="PF01979"/>
    </source>
</evidence>
<dbReference type="PANTHER" id="PTHR43794:SF11">
    <property type="entry name" value="AMIDOHYDROLASE-RELATED DOMAIN-CONTAINING PROTEIN"/>
    <property type="match status" value="1"/>
</dbReference>
<comment type="similarity">
    <text evidence="1">Belongs to the metallo-dependent hydrolases superfamily. ATZ/TRZ family.</text>
</comment>
<comment type="caution">
    <text evidence="4">The sequence shown here is derived from an EMBL/GenBank/DDBJ whole genome shotgun (WGS) entry which is preliminary data.</text>
</comment>
<proteinExistence type="inferred from homology"/>
<dbReference type="Gene3D" id="2.30.40.10">
    <property type="entry name" value="Urease, subunit C, domain 1"/>
    <property type="match status" value="1"/>
</dbReference>
<accession>A0AB34P4Y6</accession>
<reference evidence="4 5" key="1">
    <citation type="submission" date="2014-10" db="EMBL/GenBank/DDBJ databases">
        <title>Genome sequence of a Xanthomonas strain that is pathogenic on beans.</title>
        <authorList>
            <person name="Aritua V."/>
            <person name="Sapp M."/>
            <person name="Harrison J."/>
            <person name="Smith J."/>
            <person name="Studholme D."/>
        </authorList>
    </citation>
    <scope>NUCLEOTIDE SEQUENCE [LARGE SCALE GENOMIC DNA]</scope>
    <source>
        <strain evidence="4 5">Nyagatare</strain>
    </source>
</reference>
<dbReference type="Pfam" id="PF01979">
    <property type="entry name" value="Amidohydro_1"/>
    <property type="match status" value="1"/>
</dbReference>